<protein>
    <submittedName>
        <fullName evidence="1">Uncharacterized protein</fullName>
    </submittedName>
</protein>
<organism evidence="1 2">
    <name type="scientific">Bacteroides fragilis</name>
    <dbReference type="NCBI Taxonomy" id="817"/>
    <lineage>
        <taxon>Bacteria</taxon>
        <taxon>Pseudomonadati</taxon>
        <taxon>Bacteroidota</taxon>
        <taxon>Bacteroidia</taxon>
        <taxon>Bacteroidales</taxon>
        <taxon>Bacteroidaceae</taxon>
        <taxon>Bacteroides</taxon>
    </lineage>
</organism>
<reference evidence="1 2" key="1">
    <citation type="submission" date="2018-08" db="EMBL/GenBank/DDBJ databases">
        <title>A genome reference for cultivated species of the human gut microbiota.</title>
        <authorList>
            <person name="Zou Y."/>
            <person name="Xue W."/>
            <person name="Luo G."/>
        </authorList>
    </citation>
    <scope>NUCLEOTIDE SEQUENCE [LARGE SCALE GENOMIC DNA]</scope>
    <source>
        <strain evidence="1 2">AM18-6</strain>
    </source>
</reference>
<dbReference type="EMBL" id="QRJE01000008">
    <property type="protein sequence ID" value="RHH14414.1"/>
    <property type="molecule type" value="Genomic_DNA"/>
</dbReference>
<dbReference type="Proteomes" id="UP000266644">
    <property type="component" value="Unassembled WGS sequence"/>
</dbReference>
<accession>A0A396C6T6</accession>
<gene>
    <name evidence="1" type="ORF">DW228_06330</name>
</gene>
<dbReference type="AlphaFoldDB" id="A0A396C6T6"/>
<comment type="caution">
    <text evidence="1">The sequence shown here is derived from an EMBL/GenBank/DDBJ whole genome shotgun (WGS) entry which is preliminary data.</text>
</comment>
<name>A0A396C6T6_BACFG</name>
<evidence type="ECO:0000313" key="2">
    <source>
        <dbReference type="Proteomes" id="UP000266644"/>
    </source>
</evidence>
<sequence>MIQQIEFNGKLYILNQCCGENHKGENLFEWCGRSNVGEFTRYYDKIVFHTENGFVAAYSDNLENSWNI</sequence>
<evidence type="ECO:0000313" key="1">
    <source>
        <dbReference type="EMBL" id="RHH14414.1"/>
    </source>
</evidence>
<proteinExistence type="predicted"/>
<dbReference type="RefSeq" id="WP_122330062.1">
    <property type="nucleotide sequence ID" value="NZ_JAQDYY010000001.1"/>
</dbReference>